<dbReference type="Proteomes" id="UP001652660">
    <property type="component" value="Chromosome 1e"/>
</dbReference>
<accession>A0ABM4V3N4</accession>
<feature type="domain" description="Aminotransferase-like plant mobile" evidence="1">
    <location>
        <begin position="59"/>
        <end position="172"/>
    </location>
</feature>
<proteinExistence type="predicted"/>
<protein>
    <submittedName>
        <fullName evidence="3">Serine/threonine-protein phosphatase 7 long form homolog isoform X3</fullName>
    </submittedName>
</protein>
<organism evidence="2 3">
    <name type="scientific">Coffea arabica</name>
    <name type="common">Arabian coffee</name>
    <dbReference type="NCBI Taxonomy" id="13443"/>
    <lineage>
        <taxon>Eukaryota</taxon>
        <taxon>Viridiplantae</taxon>
        <taxon>Streptophyta</taxon>
        <taxon>Embryophyta</taxon>
        <taxon>Tracheophyta</taxon>
        <taxon>Spermatophyta</taxon>
        <taxon>Magnoliopsida</taxon>
        <taxon>eudicotyledons</taxon>
        <taxon>Gunneridae</taxon>
        <taxon>Pentapetalae</taxon>
        <taxon>asterids</taxon>
        <taxon>lamiids</taxon>
        <taxon>Gentianales</taxon>
        <taxon>Rubiaceae</taxon>
        <taxon>Ixoroideae</taxon>
        <taxon>Gardenieae complex</taxon>
        <taxon>Bertiereae - Coffeeae clade</taxon>
        <taxon>Coffeeae</taxon>
        <taxon>Coffea</taxon>
    </lineage>
</organism>
<dbReference type="PANTHER" id="PTHR46033">
    <property type="entry name" value="PROTEIN MAIN-LIKE 2"/>
    <property type="match status" value="1"/>
</dbReference>
<evidence type="ECO:0000313" key="3">
    <source>
        <dbReference type="RefSeq" id="XP_071914149.1"/>
    </source>
</evidence>
<dbReference type="Pfam" id="PF10536">
    <property type="entry name" value="PMD"/>
    <property type="match status" value="1"/>
</dbReference>
<evidence type="ECO:0000313" key="2">
    <source>
        <dbReference type="Proteomes" id="UP001652660"/>
    </source>
</evidence>
<evidence type="ECO:0000259" key="1">
    <source>
        <dbReference type="Pfam" id="PF10536"/>
    </source>
</evidence>
<name>A0ABM4V3N4_COFAR</name>
<dbReference type="RefSeq" id="XP_071914149.1">
    <property type="nucleotide sequence ID" value="XM_072058048.1"/>
</dbReference>
<reference evidence="2" key="1">
    <citation type="journal article" date="2025" name="Foods">
        <title>Unveiling the Microbial Signatures of Arabica Coffee Cherries: Insights into Ripeness Specific Diversity, Functional Traits, and Implications for Quality and Safety.</title>
        <authorList>
            <consortium name="RefSeq"/>
            <person name="Tenea G.N."/>
            <person name="Cifuentes V."/>
            <person name="Reyes P."/>
            <person name="Cevallos-Vallejos M."/>
        </authorList>
    </citation>
    <scope>NUCLEOTIDE SEQUENCE [LARGE SCALE GENOMIC DNA]</scope>
</reference>
<dbReference type="PANTHER" id="PTHR46033:SF1">
    <property type="entry name" value="PROTEIN MAIN-LIKE 2"/>
    <property type="match status" value="1"/>
</dbReference>
<gene>
    <name evidence="3" type="primary">LOC113695256</name>
</gene>
<dbReference type="InterPro" id="IPR044824">
    <property type="entry name" value="MAIN-like"/>
</dbReference>
<dbReference type="GeneID" id="113695256"/>
<dbReference type="InterPro" id="IPR019557">
    <property type="entry name" value="AminoTfrase-like_pln_mobile"/>
</dbReference>
<keyword evidence="2" id="KW-1185">Reference proteome</keyword>
<reference evidence="3" key="2">
    <citation type="submission" date="2025-08" db="UniProtKB">
        <authorList>
            <consortium name="RefSeq"/>
        </authorList>
    </citation>
    <scope>IDENTIFICATION</scope>
    <source>
        <tissue evidence="3">Leaves</tissue>
    </source>
</reference>
<sequence>MGSRQKRGGNDHTLGFVTGGSAHVQMQFSTKECESLGLTDLALCLDCNTFAEYVKDQDSCQNVVSLSWLDYVRDLDAMSQYSWGSATLACLYSRLCHASRASAITSGGLYLLLQLWAWERIPVIRSDVLPYSGIGDFPRGGRWAAERTGVDPYSRCSTHYREQLALLRMDQFI</sequence>